<protein>
    <submittedName>
        <fullName evidence="2">Uncharacterized protein</fullName>
    </submittedName>
</protein>
<organism evidence="2 3">
    <name type="scientific">Tritrichomonas musculus</name>
    <dbReference type="NCBI Taxonomy" id="1915356"/>
    <lineage>
        <taxon>Eukaryota</taxon>
        <taxon>Metamonada</taxon>
        <taxon>Parabasalia</taxon>
        <taxon>Tritrichomonadida</taxon>
        <taxon>Tritrichomonadidae</taxon>
        <taxon>Tritrichomonas</taxon>
    </lineage>
</organism>
<dbReference type="Proteomes" id="UP001470230">
    <property type="component" value="Unassembled WGS sequence"/>
</dbReference>
<keyword evidence="3" id="KW-1185">Reference proteome</keyword>
<evidence type="ECO:0000313" key="2">
    <source>
        <dbReference type="EMBL" id="KAK8878116.1"/>
    </source>
</evidence>
<evidence type="ECO:0000313" key="3">
    <source>
        <dbReference type="Proteomes" id="UP001470230"/>
    </source>
</evidence>
<accession>A0ABR2JJR7</accession>
<sequence length="154" mass="17596">MSAKSDFQIAFEDFQKDMCSLLLEEAACSPFFRESATFPLPPPPTSFNSNKKKAKSHHKPAKEEAEAEGNADANEETKEKEAKEVKEEKEFTTDEIDQEIIACSKRSQADLKSNTFMKNVKRKLKGVERQLIRDRIEVLLENGSIVQKKQEEEK</sequence>
<gene>
    <name evidence="2" type="ORF">M9Y10_004880</name>
</gene>
<proteinExistence type="predicted"/>
<dbReference type="EMBL" id="JAPFFF010000011">
    <property type="protein sequence ID" value="KAK8878116.1"/>
    <property type="molecule type" value="Genomic_DNA"/>
</dbReference>
<comment type="caution">
    <text evidence="2">The sequence shown here is derived from an EMBL/GenBank/DDBJ whole genome shotgun (WGS) entry which is preliminary data.</text>
</comment>
<feature type="compositionally biased region" description="Basic and acidic residues" evidence="1">
    <location>
        <begin position="75"/>
        <end position="91"/>
    </location>
</feature>
<feature type="region of interest" description="Disordered" evidence="1">
    <location>
        <begin position="34"/>
        <end position="91"/>
    </location>
</feature>
<evidence type="ECO:0000256" key="1">
    <source>
        <dbReference type="SAM" id="MobiDB-lite"/>
    </source>
</evidence>
<reference evidence="2 3" key="1">
    <citation type="submission" date="2024-04" db="EMBL/GenBank/DDBJ databases">
        <title>Tritrichomonas musculus Genome.</title>
        <authorList>
            <person name="Alves-Ferreira E."/>
            <person name="Grigg M."/>
            <person name="Lorenzi H."/>
            <person name="Galac M."/>
        </authorList>
    </citation>
    <scope>NUCLEOTIDE SEQUENCE [LARGE SCALE GENOMIC DNA]</scope>
    <source>
        <strain evidence="2 3">EAF2021</strain>
    </source>
</reference>
<feature type="compositionally biased region" description="Basic residues" evidence="1">
    <location>
        <begin position="50"/>
        <end position="60"/>
    </location>
</feature>
<name>A0ABR2JJR7_9EUKA</name>